<evidence type="ECO:0000313" key="2">
    <source>
        <dbReference type="Proteomes" id="UP000007813"/>
    </source>
</evidence>
<dbReference type="EMBL" id="ALJD01000006">
    <property type="protein sequence ID" value="EJN59136.1"/>
    <property type="molecule type" value="Genomic_DNA"/>
</dbReference>
<proteinExistence type="predicted"/>
<organism evidence="1 2">
    <name type="scientific">Halogranum salarium B-1</name>
    <dbReference type="NCBI Taxonomy" id="1210908"/>
    <lineage>
        <taxon>Archaea</taxon>
        <taxon>Methanobacteriati</taxon>
        <taxon>Methanobacteriota</taxon>
        <taxon>Stenosarchaea group</taxon>
        <taxon>Halobacteria</taxon>
        <taxon>Halobacteriales</taxon>
        <taxon>Haloferacaceae</taxon>
    </lineage>
</organism>
<reference evidence="1 2" key="1">
    <citation type="journal article" date="2012" name="J. Bacteriol.">
        <title>Draft Genome Sequence of the Extremely Halophilic Archaeon Halogranum salarium B-1T.</title>
        <authorList>
            <person name="Kim K.K."/>
            <person name="Lee K.C."/>
            <person name="Lee J.S."/>
        </authorList>
    </citation>
    <scope>NUCLEOTIDE SEQUENCE [LARGE SCALE GENOMIC DNA]</scope>
    <source>
        <strain evidence="1 2">B-1</strain>
    </source>
</reference>
<dbReference type="RefSeq" id="WP_009375037.1">
    <property type="nucleotide sequence ID" value="NZ_ALJD01000006.1"/>
</dbReference>
<name>J3JFD7_9EURY</name>
<dbReference type="AlphaFoldDB" id="J3JFD7"/>
<sequence length="49" mass="5427">MEKADAYEVAASTGLFLDEYGEQVSVERLRADRIVVDADEPDLQPGNRS</sequence>
<protein>
    <submittedName>
        <fullName evidence="1">Uncharacterized protein</fullName>
    </submittedName>
</protein>
<evidence type="ECO:0000313" key="1">
    <source>
        <dbReference type="EMBL" id="EJN59136.1"/>
    </source>
</evidence>
<gene>
    <name evidence="1" type="ORF">HSB1_25570</name>
</gene>
<dbReference type="Proteomes" id="UP000007813">
    <property type="component" value="Unassembled WGS sequence"/>
</dbReference>
<comment type="caution">
    <text evidence="1">The sequence shown here is derived from an EMBL/GenBank/DDBJ whole genome shotgun (WGS) entry which is preliminary data.</text>
</comment>
<accession>J3JFD7</accession>